<dbReference type="InterPro" id="IPR039421">
    <property type="entry name" value="Type_1_exporter"/>
</dbReference>
<keyword evidence="5" id="KW-0547">Nucleotide-binding</keyword>
<dbReference type="Pfam" id="PF00005">
    <property type="entry name" value="ABC_tran"/>
    <property type="match status" value="1"/>
</dbReference>
<comment type="subcellular location">
    <subcellularLocation>
        <location evidence="1">Cell membrane</location>
        <topology evidence="1">Multi-pass membrane protein</topology>
    </subcellularLocation>
</comment>
<evidence type="ECO:0000259" key="10">
    <source>
        <dbReference type="PROSITE" id="PS50893"/>
    </source>
</evidence>
<dbReference type="GO" id="GO:0015421">
    <property type="term" value="F:ABC-type oligopeptide transporter activity"/>
    <property type="evidence" value="ECO:0007669"/>
    <property type="project" value="TreeGrafter"/>
</dbReference>
<evidence type="ECO:0000256" key="6">
    <source>
        <dbReference type="ARBA" id="ARBA00022840"/>
    </source>
</evidence>
<keyword evidence="3" id="KW-1003">Cell membrane</keyword>
<dbReference type="GO" id="GO:0005886">
    <property type="term" value="C:plasma membrane"/>
    <property type="evidence" value="ECO:0007669"/>
    <property type="project" value="UniProtKB-SubCell"/>
</dbReference>
<dbReference type="SMART" id="SM00382">
    <property type="entry name" value="AAA"/>
    <property type="match status" value="1"/>
</dbReference>
<feature type="transmembrane region" description="Helical" evidence="9">
    <location>
        <begin position="52"/>
        <end position="73"/>
    </location>
</feature>
<dbReference type="InterPro" id="IPR027417">
    <property type="entry name" value="P-loop_NTPase"/>
</dbReference>
<protein>
    <submittedName>
        <fullName evidence="12">ATP-binding cassette subfamily B protein</fullName>
    </submittedName>
</protein>
<dbReference type="InterPro" id="IPR003439">
    <property type="entry name" value="ABC_transporter-like_ATP-bd"/>
</dbReference>
<dbReference type="CDD" id="cd18548">
    <property type="entry name" value="ABC_6TM_Tm287_like"/>
    <property type="match status" value="1"/>
</dbReference>
<feature type="transmembrane region" description="Helical" evidence="9">
    <location>
        <begin position="272"/>
        <end position="290"/>
    </location>
</feature>
<dbReference type="InterPro" id="IPR017871">
    <property type="entry name" value="ABC_transporter-like_CS"/>
</dbReference>
<dbReference type="GO" id="GO:0005524">
    <property type="term" value="F:ATP binding"/>
    <property type="evidence" value="ECO:0007669"/>
    <property type="project" value="UniProtKB-KW"/>
</dbReference>
<dbReference type="InterPro" id="IPR011527">
    <property type="entry name" value="ABC1_TM_dom"/>
</dbReference>
<organism evidence="12 13">
    <name type="scientific">Cuneatibacter caecimuris</name>
    <dbReference type="NCBI Taxonomy" id="1796618"/>
    <lineage>
        <taxon>Bacteria</taxon>
        <taxon>Bacillati</taxon>
        <taxon>Bacillota</taxon>
        <taxon>Clostridia</taxon>
        <taxon>Lachnospirales</taxon>
        <taxon>Lachnospiraceae</taxon>
        <taxon>Cuneatibacter</taxon>
    </lineage>
</organism>
<dbReference type="Gene3D" id="3.40.50.300">
    <property type="entry name" value="P-loop containing nucleotide triphosphate hydrolases"/>
    <property type="match status" value="1"/>
</dbReference>
<evidence type="ECO:0000313" key="12">
    <source>
        <dbReference type="EMBL" id="RZS92793.1"/>
    </source>
</evidence>
<dbReference type="PROSITE" id="PS00211">
    <property type="entry name" value="ABC_TRANSPORTER_1"/>
    <property type="match status" value="1"/>
</dbReference>
<dbReference type="PANTHER" id="PTHR43394:SF1">
    <property type="entry name" value="ATP-BINDING CASSETTE SUB-FAMILY B MEMBER 10, MITOCHONDRIAL"/>
    <property type="match status" value="1"/>
</dbReference>
<evidence type="ECO:0000256" key="5">
    <source>
        <dbReference type="ARBA" id="ARBA00022741"/>
    </source>
</evidence>
<feature type="domain" description="ABC transmembrane type-1" evidence="11">
    <location>
        <begin position="16"/>
        <end position="298"/>
    </location>
</feature>
<dbReference type="OrthoDB" id="9762778at2"/>
<dbReference type="SUPFAM" id="SSF90123">
    <property type="entry name" value="ABC transporter transmembrane region"/>
    <property type="match status" value="1"/>
</dbReference>
<proteinExistence type="predicted"/>
<dbReference type="Gene3D" id="1.20.1560.10">
    <property type="entry name" value="ABC transporter type 1, transmembrane domain"/>
    <property type="match status" value="1"/>
</dbReference>
<sequence>MRRIMYYVKPYMGGMLIGLVIKVLATLCELFLPRALAYIVDEVIPRRSVGQVLAWGGVMLLASLLAWRGNIVANRRASKVARDATESIRLDLFTKISYLSSRQAEGFTMPSLISRATTDTYNIHQMLGMMQRLGVRAPIMLLGGVIITLTMDPVLTLTLVAMMPFIAVMIWQVTKRGVPMYRKVQEAADRFVRQVREAVTGIRVIKALSRTEYEKKKFAAINEEVVVKDQKAGMVMSLMNPLMNLLLNLGLVLVILIGAWRVNEGLSSPGTIIAFLSYVTLILNAILFLSRMFMIYSKASASAARVTEILDAPEDLTRQETAEDGRSCGNSRQDGNLPQIVFDHVSFSYSGGSPDVWEICFELEKGETLGIIGGTGAGKSTLIQLMMRFYDVTEGRILLEGKDIRSWDKQELRKKFGAAFQNDVIFEDSIAENISFGRNLSREEILEAVHLAQADTFVQEKGLDAKLAIKGADLSGGQKQRLLIARALAGKPDILVLDDSSSALDYRTDARLRQAIAGHFSETTKIIVAQRVSSILNADLILVMDGGRVIAKGRHEELLKNCEIYREISRSQMEVSE</sequence>
<dbReference type="InterPro" id="IPR003593">
    <property type="entry name" value="AAA+_ATPase"/>
</dbReference>
<evidence type="ECO:0000256" key="8">
    <source>
        <dbReference type="ARBA" id="ARBA00023136"/>
    </source>
</evidence>
<keyword evidence="6 12" id="KW-0067">ATP-binding</keyword>
<dbReference type="Proteomes" id="UP000292927">
    <property type="component" value="Unassembled WGS sequence"/>
</dbReference>
<evidence type="ECO:0000313" key="13">
    <source>
        <dbReference type="Proteomes" id="UP000292927"/>
    </source>
</evidence>
<evidence type="ECO:0000256" key="9">
    <source>
        <dbReference type="SAM" id="Phobius"/>
    </source>
</evidence>
<keyword evidence="7 9" id="KW-1133">Transmembrane helix</keyword>
<dbReference type="InterPro" id="IPR036640">
    <property type="entry name" value="ABC1_TM_sf"/>
</dbReference>
<evidence type="ECO:0000256" key="3">
    <source>
        <dbReference type="ARBA" id="ARBA00022475"/>
    </source>
</evidence>
<name>A0A4Q7NZA5_9FIRM</name>
<dbReference type="PROSITE" id="PS50893">
    <property type="entry name" value="ABC_TRANSPORTER_2"/>
    <property type="match status" value="1"/>
</dbReference>
<feature type="transmembrane region" description="Helical" evidence="9">
    <location>
        <begin position="133"/>
        <end position="151"/>
    </location>
</feature>
<dbReference type="SUPFAM" id="SSF52540">
    <property type="entry name" value="P-loop containing nucleoside triphosphate hydrolases"/>
    <property type="match status" value="1"/>
</dbReference>
<accession>A0A4Q7NZA5</accession>
<evidence type="ECO:0000256" key="1">
    <source>
        <dbReference type="ARBA" id="ARBA00004651"/>
    </source>
</evidence>
<evidence type="ECO:0000259" key="11">
    <source>
        <dbReference type="PROSITE" id="PS50929"/>
    </source>
</evidence>
<feature type="transmembrane region" description="Helical" evidence="9">
    <location>
        <begin position="242"/>
        <end position="260"/>
    </location>
</feature>
<evidence type="ECO:0000256" key="7">
    <source>
        <dbReference type="ARBA" id="ARBA00022989"/>
    </source>
</evidence>
<dbReference type="AlphaFoldDB" id="A0A4Q7NZA5"/>
<dbReference type="EMBL" id="SGXF01000007">
    <property type="protein sequence ID" value="RZS92793.1"/>
    <property type="molecule type" value="Genomic_DNA"/>
</dbReference>
<feature type="domain" description="ABC transporter" evidence="10">
    <location>
        <begin position="340"/>
        <end position="571"/>
    </location>
</feature>
<evidence type="ECO:0000256" key="4">
    <source>
        <dbReference type="ARBA" id="ARBA00022692"/>
    </source>
</evidence>
<reference evidence="12 13" key="1">
    <citation type="submission" date="2019-02" db="EMBL/GenBank/DDBJ databases">
        <title>Genomic Encyclopedia of Type Strains, Phase IV (KMG-IV): sequencing the most valuable type-strain genomes for metagenomic binning, comparative biology and taxonomic classification.</title>
        <authorList>
            <person name="Goeker M."/>
        </authorList>
    </citation>
    <scope>NUCLEOTIDE SEQUENCE [LARGE SCALE GENOMIC DNA]</scope>
    <source>
        <strain evidence="12 13">DSM 29486</strain>
    </source>
</reference>
<dbReference type="GO" id="GO:0016887">
    <property type="term" value="F:ATP hydrolysis activity"/>
    <property type="evidence" value="ECO:0007669"/>
    <property type="project" value="InterPro"/>
</dbReference>
<dbReference type="FunFam" id="3.40.50.300:FF:000221">
    <property type="entry name" value="Multidrug ABC transporter ATP-binding protein"/>
    <property type="match status" value="1"/>
</dbReference>
<comment type="caution">
    <text evidence="12">The sequence shown here is derived from an EMBL/GenBank/DDBJ whole genome shotgun (WGS) entry which is preliminary data.</text>
</comment>
<keyword evidence="13" id="KW-1185">Reference proteome</keyword>
<feature type="transmembrane region" description="Helical" evidence="9">
    <location>
        <begin position="157"/>
        <end position="174"/>
    </location>
</feature>
<feature type="transmembrane region" description="Helical" evidence="9">
    <location>
        <begin position="12"/>
        <end position="32"/>
    </location>
</feature>
<dbReference type="PANTHER" id="PTHR43394">
    <property type="entry name" value="ATP-DEPENDENT PERMEASE MDL1, MITOCHONDRIAL"/>
    <property type="match status" value="1"/>
</dbReference>
<keyword evidence="4 9" id="KW-0812">Transmembrane</keyword>
<gene>
    <name evidence="12" type="ORF">EV209_2864</name>
</gene>
<keyword evidence="8 9" id="KW-0472">Membrane</keyword>
<dbReference type="PROSITE" id="PS50929">
    <property type="entry name" value="ABC_TM1F"/>
    <property type="match status" value="1"/>
</dbReference>
<keyword evidence="2" id="KW-0813">Transport</keyword>
<dbReference type="Pfam" id="PF00664">
    <property type="entry name" value="ABC_membrane"/>
    <property type="match status" value="1"/>
</dbReference>
<evidence type="ECO:0000256" key="2">
    <source>
        <dbReference type="ARBA" id="ARBA00022448"/>
    </source>
</evidence>